<comment type="caution">
    <text evidence="3">The sequence shown here is derived from an EMBL/GenBank/DDBJ whole genome shotgun (WGS) entry which is preliminary data.</text>
</comment>
<feature type="region of interest" description="Disordered" evidence="1">
    <location>
        <begin position="361"/>
        <end position="386"/>
    </location>
</feature>
<dbReference type="SUPFAM" id="SSF52540">
    <property type="entry name" value="P-loop containing nucleoside triphosphate hydrolases"/>
    <property type="match status" value="1"/>
</dbReference>
<name>A0A402BL00_9CHLR</name>
<dbReference type="InterPro" id="IPR002789">
    <property type="entry name" value="HerA_central"/>
</dbReference>
<feature type="domain" description="Helicase HerA central" evidence="2">
    <location>
        <begin position="646"/>
        <end position="729"/>
    </location>
</feature>
<accession>A0A402BL00</accession>
<dbReference type="RefSeq" id="WP_126632054.1">
    <property type="nucleotide sequence ID" value="NZ_BIFT01000003.1"/>
</dbReference>
<reference evidence="4" key="1">
    <citation type="submission" date="2018-12" db="EMBL/GenBank/DDBJ databases">
        <title>Tengunoibacter tsumagoiensis gen. nov., sp. nov., Dictyobacter kobayashii sp. nov., D. alpinus sp. nov., and D. joshuensis sp. nov. and description of Dictyobacteraceae fam. nov. within the order Ktedonobacterales isolated from Tengu-no-mugimeshi.</title>
        <authorList>
            <person name="Wang C.M."/>
            <person name="Zheng Y."/>
            <person name="Sakai Y."/>
            <person name="Toyoda A."/>
            <person name="Minakuchi Y."/>
            <person name="Abe K."/>
            <person name="Yokota A."/>
            <person name="Yabe S."/>
        </authorList>
    </citation>
    <scope>NUCLEOTIDE SEQUENCE [LARGE SCALE GENOMIC DNA]</scope>
    <source>
        <strain evidence="4">Uno16</strain>
    </source>
</reference>
<organism evidence="3 4">
    <name type="scientific">Dictyobacter alpinus</name>
    <dbReference type="NCBI Taxonomy" id="2014873"/>
    <lineage>
        <taxon>Bacteria</taxon>
        <taxon>Bacillati</taxon>
        <taxon>Chloroflexota</taxon>
        <taxon>Ktedonobacteria</taxon>
        <taxon>Ktedonobacterales</taxon>
        <taxon>Dictyobacteraceae</taxon>
        <taxon>Dictyobacter</taxon>
    </lineage>
</organism>
<evidence type="ECO:0000313" key="3">
    <source>
        <dbReference type="EMBL" id="GCE32043.1"/>
    </source>
</evidence>
<gene>
    <name evidence="3" type="ORF">KDA_75270</name>
</gene>
<dbReference type="Proteomes" id="UP000287171">
    <property type="component" value="Unassembled WGS sequence"/>
</dbReference>
<evidence type="ECO:0000313" key="4">
    <source>
        <dbReference type="Proteomes" id="UP000287171"/>
    </source>
</evidence>
<dbReference type="Gene3D" id="3.40.50.300">
    <property type="entry name" value="P-loop containing nucleotide triphosphate hydrolases"/>
    <property type="match status" value="1"/>
</dbReference>
<evidence type="ECO:0000256" key="1">
    <source>
        <dbReference type="SAM" id="MobiDB-lite"/>
    </source>
</evidence>
<dbReference type="EMBL" id="BIFT01000003">
    <property type="protein sequence ID" value="GCE32043.1"/>
    <property type="molecule type" value="Genomic_DNA"/>
</dbReference>
<keyword evidence="4" id="KW-1185">Reference proteome</keyword>
<dbReference type="OrthoDB" id="135805at2"/>
<dbReference type="Gene3D" id="1.10.8.730">
    <property type="match status" value="1"/>
</dbReference>
<dbReference type="Pfam" id="PF01935">
    <property type="entry name" value="DUF87"/>
    <property type="match status" value="1"/>
</dbReference>
<dbReference type="PANTHER" id="PTHR30121:SF6">
    <property type="entry name" value="SLR6007 PROTEIN"/>
    <property type="match status" value="1"/>
</dbReference>
<dbReference type="AlphaFoldDB" id="A0A402BL00"/>
<dbReference type="InterPro" id="IPR027417">
    <property type="entry name" value="P-loop_NTPase"/>
</dbReference>
<sequence>MQDERDANPLVKNVPGQLFSFEERVFGVMSITQLLSDLGAGVGILSLTGSLSLVPRLIVSLILLIPALILIHGKTHDQTLLSWILLYIRSLFIARHSTWQPLQELQERAKRKEKKAIKTDGASIQSTWIALDSLDRGIAGYSETGRKGPAGRYWAVLECEGHNVRYLPESDQVKTFSRFETFLCGLEFRLQFISHIEQVDPAHYKPLLVQKQAVTSLAKTPRLAALQEANIRYQEQHLQNCTLTRHFVVLTATAGEEAYRQADGEKQGVLSFFWRMFSKQKPTEIPREQVLDQLRVRLSVLKKILQQLDVRCQLLEDPELLKQFVMCLALGAELPTFTPRLEGAVEAARALAVAADAVDLPTTQDPNRTAPQKARPPSGRSKSFHKKSIKGLHGKIVYTSANAQARFEAGVVNLADLVAPSRIDIEPDVLEVSVREKKRFQRYFHVVGYGHQLLCGWVGDLTELGLPMVISTTFDPIDSQYMINRLEMQLVRLESRRIADQKALRIGRAGRNIEADQIRAVTHALAGRRMKIFAVQMTIGIHASSRERLEQRTHYLLSHLRQKQLRVRPAIRRQDKAWQATLPTCPVTEIDVSVNLPSSVLSSFLHMSSGIIGTPTGVFMGFTGSGASRRPVFFNPWSEDKRIPNPHVVFVGESGMGKSFTGKVFVSGIMGMGIADVVVLDRDDDYLPLHEYLGDESQRYNLARGCPINFFDIPYAPSDVDPDDPSDLLAEFIDNQLLAGLTLLLCDADTRLSKIEEAYLMHVARNAYAGKGITSEAIRTDPSTLLREMPTLADFIETMRSTPASSETLQASLIERLEKAAYLFSGQTSVSIEKPLTIFSIHDLDEKWYALMTFVVQNFLMRHRALRQDERYLAYVVEEASYMLKHPAGRKYLETGSRGFRKLGIAQITLSQHPREFLTDGAVIMNNCGSACYLGMQQYAAQELHLPEELERTLTAAVPGQLVMRVGNEFAAVAIAASPLHRKIFTTSPQERKKLRQRERQRAESLAS</sequence>
<proteinExistence type="predicted"/>
<evidence type="ECO:0000259" key="2">
    <source>
        <dbReference type="Pfam" id="PF01935"/>
    </source>
</evidence>
<feature type="compositionally biased region" description="Polar residues" evidence="1">
    <location>
        <begin position="361"/>
        <end position="370"/>
    </location>
</feature>
<dbReference type="PANTHER" id="PTHR30121">
    <property type="entry name" value="UNCHARACTERIZED PROTEIN YJGR-RELATED"/>
    <property type="match status" value="1"/>
</dbReference>
<dbReference type="InterPro" id="IPR051162">
    <property type="entry name" value="T4SS_component"/>
</dbReference>
<protein>
    <recommendedName>
        <fullName evidence="2">Helicase HerA central domain-containing protein</fullName>
    </recommendedName>
</protein>